<gene>
    <name evidence="2" type="ORF">CSSPJE1EN2_LOCUS5548</name>
</gene>
<name>A0ABP1AJ24_9BRYO</name>
<dbReference type="EMBL" id="OZ023714">
    <property type="protein sequence ID" value="CAK9862553.1"/>
    <property type="molecule type" value="Genomic_DNA"/>
</dbReference>
<reference evidence="2" key="1">
    <citation type="submission" date="2024-03" db="EMBL/GenBank/DDBJ databases">
        <authorList>
            <consortium name="ELIXIR-Norway"/>
            <consortium name="Elixir Norway"/>
        </authorList>
    </citation>
    <scope>NUCLEOTIDE SEQUENCE</scope>
</reference>
<evidence type="ECO:0000256" key="1">
    <source>
        <dbReference type="SAM" id="MobiDB-lite"/>
    </source>
</evidence>
<organism evidence="2 3">
    <name type="scientific">Sphagnum jensenii</name>
    <dbReference type="NCBI Taxonomy" id="128206"/>
    <lineage>
        <taxon>Eukaryota</taxon>
        <taxon>Viridiplantae</taxon>
        <taxon>Streptophyta</taxon>
        <taxon>Embryophyta</taxon>
        <taxon>Bryophyta</taxon>
        <taxon>Sphagnophytina</taxon>
        <taxon>Sphagnopsida</taxon>
        <taxon>Sphagnales</taxon>
        <taxon>Sphagnaceae</taxon>
        <taxon>Sphagnum</taxon>
    </lineage>
</organism>
<sequence>MVESDYSLSGCIQESPYHCGFCGNQPDNSSGESKTSRIPPLDQLHDRDVSEDMYEYQDAMPCQLQLVETNLEELPSAALWVYARRNFMVHLAGLNNNKKKLIRQVLQELKEEEFDDRTQEKGSAPTRPRKENLPLWQQ</sequence>
<keyword evidence="3" id="KW-1185">Reference proteome</keyword>
<feature type="region of interest" description="Disordered" evidence="1">
    <location>
        <begin position="112"/>
        <end position="138"/>
    </location>
</feature>
<accession>A0ABP1AJ24</accession>
<evidence type="ECO:0000313" key="3">
    <source>
        <dbReference type="Proteomes" id="UP001497522"/>
    </source>
</evidence>
<protein>
    <submittedName>
        <fullName evidence="2">Uncharacterized protein</fullName>
    </submittedName>
</protein>
<evidence type="ECO:0000313" key="2">
    <source>
        <dbReference type="EMBL" id="CAK9862553.1"/>
    </source>
</evidence>
<proteinExistence type="predicted"/>
<dbReference type="Proteomes" id="UP001497522">
    <property type="component" value="Chromosome 13"/>
</dbReference>